<accession>A0A512HNW1</accession>
<dbReference type="RefSeq" id="WP_170253582.1">
    <property type="nucleotide sequence ID" value="NZ_BJZP01000029.1"/>
</dbReference>
<comment type="caution">
    <text evidence="1">The sequence shown here is derived from an EMBL/GenBank/DDBJ whole genome shotgun (WGS) entry which is preliminary data.</text>
</comment>
<dbReference type="AlphaFoldDB" id="A0A512HNW1"/>
<organism evidence="1 2">
    <name type="scientific">Ciceribacter naphthalenivorans</name>
    <dbReference type="NCBI Taxonomy" id="1118451"/>
    <lineage>
        <taxon>Bacteria</taxon>
        <taxon>Pseudomonadati</taxon>
        <taxon>Pseudomonadota</taxon>
        <taxon>Alphaproteobacteria</taxon>
        <taxon>Hyphomicrobiales</taxon>
        <taxon>Rhizobiaceae</taxon>
        <taxon>Ciceribacter</taxon>
    </lineage>
</organism>
<evidence type="ECO:0000313" key="1">
    <source>
        <dbReference type="EMBL" id="GEO87080.1"/>
    </source>
</evidence>
<name>A0A512HNW1_9HYPH</name>
<proteinExistence type="predicted"/>
<reference evidence="1 2" key="1">
    <citation type="submission" date="2019-07" db="EMBL/GenBank/DDBJ databases">
        <title>Whole genome shotgun sequence of Rhizobium naphthalenivorans NBRC 107585.</title>
        <authorList>
            <person name="Hosoyama A."/>
            <person name="Uohara A."/>
            <person name="Ohji S."/>
            <person name="Ichikawa N."/>
        </authorList>
    </citation>
    <scope>NUCLEOTIDE SEQUENCE [LARGE SCALE GENOMIC DNA]</scope>
    <source>
        <strain evidence="1 2">NBRC 107585</strain>
    </source>
</reference>
<dbReference type="Proteomes" id="UP000321717">
    <property type="component" value="Unassembled WGS sequence"/>
</dbReference>
<sequence>MSSHSLRWTLFLLTSIIAGAGPFGLALAGMPDSEFEEEPAEFFCMTPDGGRGEACVSLYLDEDGYEVCLLDKAAKTERCMSNYRQPEDRGEEYDTLGTSAVRLIDCSPPWYGVLYVRRQAKD</sequence>
<evidence type="ECO:0000313" key="2">
    <source>
        <dbReference type="Proteomes" id="UP000321717"/>
    </source>
</evidence>
<keyword evidence="2" id="KW-1185">Reference proteome</keyword>
<protein>
    <submittedName>
        <fullName evidence="1">Uncharacterized protein</fullName>
    </submittedName>
</protein>
<gene>
    <name evidence="1" type="ORF">RNA01_40120</name>
</gene>
<dbReference type="EMBL" id="BJZP01000029">
    <property type="protein sequence ID" value="GEO87080.1"/>
    <property type="molecule type" value="Genomic_DNA"/>
</dbReference>